<accession>A0A1Q3ESN8</accession>
<protein>
    <submittedName>
        <fullName evidence="2">Uncharacterized protein</fullName>
    </submittedName>
</protein>
<reference evidence="2 3" key="1">
    <citation type="submission" date="2016-08" db="EMBL/GenBank/DDBJ databases">
        <authorList>
            <consortium name="Lentinula edodes genome sequencing consortium"/>
            <person name="Sakamoto Y."/>
            <person name="Nakade K."/>
            <person name="Sato S."/>
            <person name="Yoshida Y."/>
            <person name="Miyazaki K."/>
            <person name="Natsume S."/>
            <person name="Konno N."/>
        </authorList>
    </citation>
    <scope>NUCLEOTIDE SEQUENCE [LARGE SCALE GENOMIC DNA]</scope>
    <source>
        <strain evidence="2 3">NBRC 111202</strain>
    </source>
</reference>
<sequence>MARVLDILQHSIIFPKVPTTVSTRETFDLSVLKHSRWISTVYSDESYRKHENVRICGIPVEETPGILWRNFFQEASKSSKRSESCGNESETIVRSASHNYLCR</sequence>
<dbReference type="AlphaFoldDB" id="A0A1Q3ESN8"/>
<gene>
    <name evidence="2" type="ORF">LENED_012483</name>
</gene>
<name>A0A1Q3ESN8_LENED</name>
<organism evidence="2 3">
    <name type="scientific">Lentinula edodes</name>
    <name type="common">Shiitake mushroom</name>
    <name type="synonym">Lentinus edodes</name>
    <dbReference type="NCBI Taxonomy" id="5353"/>
    <lineage>
        <taxon>Eukaryota</taxon>
        <taxon>Fungi</taxon>
        <taxon>Dikarya</taxon>
        <taxon>Basidiomycota</taxon>
        <taxon>Agaricomycotina</taxon>
        <taxon>Agaricomycetes</taxon>
        <taxon>Agaricomycetidae</taxon>
        <taxon>Agaricales</taxon>
        <taxon>Marasmiineae</taxon>
        <taxon>Omphalotaceae</taxon>
        <taxon>Lentinula</taxon>
    </lineage>
</organism>
<proteinExistence type="predicted"/>
<reference evidence="2 3" key="2">
    <citation type="submission" date="2017-02" db="EMBL/GenBank/DDBJ databases">
        <title>A genome survey and senescence transcriptome analysis in Lentinula edodes.</title>
        <authorList>
            <person name="Sakamoto Y."/>
            <person name="Nakade K."/>
            <person name="Sato S."/>
            <person name="Yoshida Y."/>
            <person name="Miyazaki K."/>
            <person name="Natsume S."/>
            <person name="Konno N."/>
        </authorList>
    </citation>
    <scope>NUCLEOTIDE SEQUENCE [LARGE SCALE GENOMIC DNA]</scope>
    <source>
        <strain evidence="2 3">NBRC 111202</strain>
    </source>
</reference>
<dbReference type="Proteomes" id="UP000188533">
    <property type="component" value="Unassembled WGS sequence"/>
</dbReference>
<feature type="region of interest" description="Disordered" evidence="1">
    <location>
        <begin position="78"/>
        <end position="103"/>
    </location>
</feature>
<evidence type="ECO:0000313" key="2">
    <source>
        <dbReference type="EMBL" id="GAW10241.1"/>
    </source>
</evidence>
<comment type="caution">
    <text evidence="2">The sequence shown here is derived from an EMBL/GenBank/DDBJ whole genome shotgun (WGS) entry which is preliminary data.</text>
</comment>
<evidence type="ECO:0000313" key="3">
    <source>
        <dbReference type="Proteomes" id="UP000188533"/>
    </source>
</evidence>
<dbReference type="EMBL" id="BDGU01001598">
    <property type="protein sequence ID" value="GAW10241.1"/>
    <property type="molecule type" value="Genomic_DNA"/>
</dbReference>
<keyword evidence="3" id="KW-1185">Reference proteome</keyword>
<evidence type="ECO:0000256" key="1">
    <source>
        <dbReference type="SAM" id="MobiDB-lite"/>
    </source>
</evidence>
<feature type="compositionally biased region" description="Polar residues" evidence="1">
    <location>
        <begin position="84"/>
        <end position="103"/>
    </location>
</feature>